<dbReference type="RefSeq" id="XP_067804687.1">
    <property type="nucleotide sequence ID" value="XM_067945896.1"/>
</dbReference>
<dbReference type="SUPFAM" id="SSF55957">
    <property type="entry name" value="Phosphoglucomutase, C-terminal domain"/>
    <property type="match status" value="1"/>
</dbReference>
<dbReference type="InterPro" id="IPR005843">
    <property type="entry name" value="A-D-PHexomutase_C"/>
</dbReference>
<dbReference type="InterPro" id="IPR049022">
    <property type="entry name" value="AMG1_III"/>
</dbReference>
<comment type="caution">
    <text evidence="4">The sequence shown here is derived from an EMBL/GenBank/DDBJ whole genome shotgun (WGS) entry which is preliminary data.</text>
</comment>
<dbReference type="Pfam" id="PF00408">
    <property type="entry name" value="PGM_PMM_IV"/>
    <property type="match status" value="1"/>
</dbReference>
<dbReference type="InterPro" id="IPR036900">
    <property type="entry name" value="A-D-PHexomutase_C_sf"/>
</dbReference>
<dbReference type="Gene3D" id="3.30.310.50">
    <property type="entry name" value="Alpha-D-phosphohexomutase, C-terminal domain"/>
    <property type="match status" value="1"/>
</dbReference>
<evidence type="ECO:0000256" key="1">
    <source>
        <dbReference type="SAM" id="MobiDB-lite"/>
    </source>
</evidence>
<evidence type="ECO:0000313" key="5">
    <source>
        <dbReference type="Proteomes" id="UP001214638"/>
    </source>
</evidence>
<gene>
    <name evidence="4" type="ORF">BdWA1_000848</name>
</gene>
<feature type="region of interest" description="Disordered" evidence="1">
    <location>
        <begin position="176"/>
        <end position="197"/>
    </location>
</feature>
<dbReference type="GO" id="GO:0004610">
    <property type="term" value="F:phosphoacetylglucosamine mutase activity"/>
    <property type="evidence" value="ECO:0007669"/>
    <property type="project" value="TreeGrafter"/>
</dbReference>
<feature type="domain" description="Alpha-D-phosphohexomutase C-terminal" evidence="2">
    <location>
        <begin position="463"/>
        <end position="497"/>
    </location>
</feature>
<dbReference type="AlphaFoldDB" id="A0AAD9UQG2"/>
<dbReference type="Pfam" id="PF21404">
    <property type="entry name" value="AMG1_III"/>
    <property type="match status" value="1"/>
</dbReference>
<dbReference type="PANTHER" id="PTHR45955">
    <property type="entry name" value="PHOSPHOACETYLGLUCOSAMINE MUTASE"/>
    <property type="match status" value="1"/>
</dbReference>
<evidence type="ECO:0000259" key="3">
    <source>
        <dbReference type="Pfam" id="PF21404"/>
    </source>
</evidence>
<name>A0AAD9UQG2_9APIC</name>
<reference evidence="4" key="1">
    <citation type="journal article" date="2023" name="Nat. Microbiol.">
        <title>Babesia duncani multi-omics identifies virulence factors and drug targets.</title>
        <authorList>
            <person name="Singh P."/>
            <person name="Lonardi S."/>
            <person name="Liang Q."/>
            <person name="Vydyam P."/>
            <person name="Khabirova E."/>
            <person name="Fang T."/>
            <person name="Gihaz S."/>
            <person name="Thekkiniath J."/>
            <person name="Munshi M."/>
            <person name="Abel S."/>
            <person name="Ciampossin L."/>
            <person name="Batugedara G."/>
            <person name="Gupta M."/>
            <person name="Lu X.M."/>
            <person name="Lenz T."/>
            <person name="Chakravarty S."/>
            <person name="Cornillot E."/>
            <person name="Hu Y."/>
            <person name="Ma W."/>
            <person name="Gonzalez L.M."/>
            <person name="Sanchez S."/>
            <person name="Estrada K."/>
            <person name="Sanchez-Flores A."/>
            <person name="Montero E."/>
            <person name="Harb O.S."/>
            <person name="Le Roch K.G."/>
            <person name="Mamoun C.B."/>
        </authorList>
    </citation>
    <scope>NUCLEOTIDE SEQUENCE</scope>
    <source>
        <strain evidence="4">WA1</strain>
    </source>
</reference>
<proteinExistence type="predicted"/>
<organism evidence="4 5">
    <name type="scientific">Babesia duncani</name>
    <dbReference type="NCBI Taxonomy" id="323732"/>
    <lineage>
        <taxon>Eukaryota</taxon>
        <taxon>Sar</taxon>
        <taxon>Alveolata</taxon>
        <taxon>Apicomplexa</taxon>
        <taxon>Aconoidasida</taxon>
        <taxon>Piroplasmida</taxon>
        <taxon>Babesiidae</taxon>
        <taxon>Babesia</taxon>
    </lineage>
</organism>
<dbReference type="GO" id="GO:0006048">
    <property type="term" value="P:UDP-N-acetylglucosamine biosynthetic process"/>
    <property type="evidence" value="ECO:0007669"/>
    <property type="project" value="TreeGrafter"/>
</dbReference>
<dbReference type="Proteomes" id="UP001214638">
    <property type="component" value="Unassembled WGS sequence"/>
</dbReference>
<feature type="domain" description="Phosphoacetylglucosamine mutase AMG1" evidence="3">
    <location>
        <begin position="260"/>
        <end position="404"/>
    </location>
</feature>
<dbReference type="EMBL" id="JALLKP010000001">
    <property type="protein sequence ID" value="KAK2197845.1"/>
    <property type="molecule type" value="Genomic_DNA"/>
</dbReference>
<dbReference type="GeneID" id="94335146"/>
<sequence length="506" mass="57412">MEDLLNEFINTRQPLHAHLQDIFTRFRVTKAPKITKATVLVGYDTRDSSSELALLYKRGVESMFKLLKIANARCTILGHTTTPTLPFMLSSGHWDAVDDFEYIQYINRNFCACVSLFADTLHWEDVVDSKEDVFYDCSYGIGGLKIGKICEQLKILGINACPIHITTPIGPTTSACRPSLEKHQRQKTQDSTNHTDTTSKNLLNLECGAHYVLSTKRAPIYILENLHAYKMKRFCSLDGDADRLIYYMPDAHGGICNLIDGIRILVLNMLFFHKLLSKVESTRGKPLEVGIVLTRYTNGGASAFIKDTIARWNAEQSRIKWTWQYANTGVKCMHTIAIKFDLALYYEYNGHGTVIYKSQSIENWLPSNPDKWTMLLHATLAMFKSPGGDALVNLLVFELVLKVMDMTIDKVMKIYNEMPCMHTTIKAPFEKIKMFKSDPNDESSLLQPLEIKNGIAKIVSRYPQARAFIRPSGTEPICRLYIEAPTVHMTQELNREITALVASFIN</sequence>
<evidence type="ECO:0000313" key="4">
    <source>
        <dbReference type="EMBL" id="KAK2197845.1"/>
    </source>
</evidence>
<dbReference type="Gene3D" id="3.40.120.10">
    <property type="entry name" value="Alpha-D-Glucose-1,6-Bisphosphate, subunit A, domain 3"/>
    <property type="match status" value="1"/>
</dbReference>
<keyword evidence="5" id="KW-1185">Reference proteome</keyword>
<dbReference type="KEGG" id="bdw:94335146"/>
<accession>A0AAD9UQG2</accession>
<evidence type="ECO:0000259" key="2">
    <source>
        <dbReference type="Pfam" id="PF00408"/>
    </source>
</evidence>
<protein>
    <submittedName>
        <fullName evidence="4">Bifunctional Alpha-D-phosphohexomutase</fullName>
    </submittedName>
</protein>
<dbReference type="PANTHER" id="PTHR45955:SF1">
    <property type="entry name" value="PHOSPHOACETYLGLUCOSAMINE MUTASE"/>
    <property type="match status" value="1"/>
</dbReference>